<proteinExistence type="predicted"/>
<accession>A0A3F2ZR71</accession>
<dbReference type="PROSITE" id="PS51257">
    <property type="entry name" value="PROKAR_LIPOPROTEIN"/>
    <property type="match status" value="1"/>
</dbReference>
<reference evidence="3" key="2">
    <citation type="submission" date="2008-05" db="EMBL/GenBank/DDBJ databases">
        <title>Genome sequence of Clostridium botulinum Ba4 strain 657.</title>
        <authorList>
            <person name="Shrivastava S."/>
            <person name="Brown J.L."/>
            <person name="Bruce D."/>
            <person name="Detter C."/>
            <person name="Munk C."/>
            <person name="Smith L.A."/>
            <person name="Smith T.J."/>
            <person name="Sutton G."/>
            <person name="Brettin T.S."/>
        </authorList>
    </citation>
    <scope>NUCLEOTIDE SEQUENCE [LARGE SCALE GENOMIC DNA]</scope>
    <source>
        <strain evidence="3">657 / Type Ba4</strain>
    </source>
</reference>
<reference evidence="2 3" key="1">
    <citation type="journal article" date="2007" name="PLoS ONE">
        <title>Analysis of the neurotoxin complex genes in Clostridium botulinum A1-A4 and B1 strains: BoNT/A3, /Ba4 and /B1 clusters are located within plasmids.</title>
        <authorList>
            <person name="Smith T.J."/>
            <person name="Hill K.K."/>
            <person name="Foley B.T."/>
            <person name="Detter J.C."/>
            <person name="Munk A.C."/>
            <person name="Bruce D.C."/>
            <person name="Doggett N.A."/>
            <person name="Smith L.A."/>
            <person name="Marks J.D."/>
            <person name="Xie G."/>
            <person name="Brettin T.S."/>
        </authorList>
    </citation>
    <scope>NUCLEOTIDE SEQUENCE [LARGE SCALE GENOMIC DNA]</scope>
    <source>
        <strain evidence="3">657 / Type Ba4</strain>
    </source>
</reference>
<sequence length="192" mass="22044">MKKILSTIFIGVFLLTMSGCGQEVSTETASKNNTEKKAQTSKKDDKKDIIDKGKVNEIKDYCEFTVIDTKFGKRINPPNPKDMYTYYEAKEPGTVYFDTVIDVKSLLAEGKRSDEFLSVKVIYDNKYKYKTFSTIEKDKGTNFTYTNITPIEPLKKGMIHFIAEVPEEIEKDNKSLVILINANNKEFKYVVR</sequence>
<dbReference type="AlphaFoldDB" id="A0A3F2ZR71"/>
<dbReference type="Proteomes" id="UP000002333">
    <property type="component" value="Chromosome"/>
</dbReference>
<feature type="chain" id="PRO_5038896388" evidence="1">
    <location>
        <begin position="22"/>
        <end position="192"/>
    </location>
</feature>
<dbReference type="KEGG" id="cbi:CLJ_B1831"/>
<evidence type="ECO:0000313" key="3">
    <source>
        <dbReference type="Proteomes" id="UP000002333"/>
    </source>
</evidence>
<keyword evidence="1" id="KW-0732">Signal</keyword>
<dbReference type="EMBL" id="CP001083">
    <property type="protein sequence ID" value="ACQ52935.1"/>
    <property type="molecule type" value="Genomic_DNA"/>
</dbReference>
<keyword evidence="2" id="KW-0449">Lipoprotein</keyword>
<evidence type="ECO:0000256" key="1">
    <source>
        <dbReference type="SAM" id="SignalP"/>
    </source>
</evidence>
<name>A0A3F2ZR71_CLOB6</name>
<organism evidence="2 3">
    <name type="scientific">Clostridium botulinum (strain 657 / Type Ba4)</name>
    <dbReference type="NCBI Taxonomy" id="515621"/>
    <lineage>
        <taxon>Bacteria</taxon>
        <taxon>Bacillati</taxon>
        <taxon>Bacillota</taxon>
        <taxon>Clostridia</taxon>
        <taxon>Eubacteriales</taxon>
        <taxon>Clostridiaceae</taxon>
        <taxon>Clostridium</taxon>
    </lineage>
</organism>
<feature type="signal peptide" evidence="1">
    <location>
        <begin position="1"/>
        <end position="21"/>
    </location>
</feature>
<gene>
    <name evidence="2" type="ordered locus">CLJ_B1831</name>
</gene>
<protein>
    <submittedName>
        <fullName evidence="2">Lipoprotein</fullName>
    </submittedName>
</protein>
<dbReference type="RefSeq" id="WP_012720799.1">
    <property type="nucleotide sequence ID" value="NC_012658.1"/>
</dbReference>
<evidence type="ECO:0000313" key="2">
    <source>
        <dbReference type="EMBL" id="ACQ52935.1"/>
    </source>
</evidence>